<dbReference type="InterPro" id="IPR018298">
    <property type="entry name" value="Adrenodoxin_Fe-S_BS"/>
</dbReference>
<evidence type="ECO:0000256" key="2">
    <source>
        <dbReference type="ARBA" id="ARBA00022714"/>
    </source>
</evidence>
<sequence length="106" mass="11198">MPSVIFIEAGGTHHTVEVAVGQSLMQAALDNSIPGILGDCGGSCACATCHAYLDPEWGQHLPAVTENEQGLLEVVTDPNEDSRLTCQVVMTPELEGLIVRLPRSQG</sequence>
<dbReference type="GO" id="GO:0009055">
    <property type="term" value="F:electron transfer activity"/>
    <property type="evidence" value="ECO:0007669"/>
    <property type="project" value="TreeGrafter"/>
</dbReference>
<reference evidence="8 9" key="1">
    <citation type="submission" date="2016-10" db="EMBL/GenBank/DDBJ databases">
        <title>Comparative genome analysis of multiple Pseudomonas spp. focuses on biocontrol and plant growth promoting traits.</title>
        <authorList>
            <person name="Tao X.-Y."/>
            <person name="Taylor C.G."/>
        </authorList>
    </citation>
    <scope>NUCLEOTIDE SEQUENCE [LARGE SCALE GENOMIC DNA]</scope>
    <source>
        <strain evidence="8 9">38D4</strain>
    </source>
</reference>
<dbReference type="CDD" id="cd00207">
    <property type="entry name" value="fer2"/>
    <property type="match status" value="1"/>
</dbReference>
<dbReference type="EMBL" id="MOBO01000013">
    <property type="protein sequence ID" value="RON37920.1"/>
    <property type="molecule type" value="Genomic_DNA"/>
</dbReference>
<evidence type="ECO:0000259" key="7">
    <source>
        <dbReference type="PROSITE" id="PS51085"/>
    </source>
</evidence>
<protein>
    <recommendedName>
        <fullName evidence="7">2Fe-2S ferredoxin-type domain-containing protein</fullName>
    </recommendedName>
</protein>
<dbReference type="GO" id="GO:0005829">
    <property type="term" value="C:cytosol"/>
    <property type="evidence" value="ECO:0007669"/>
    <property type="project" value="TreeGrafter"/>
</dbReference>
<proteinExistence type="inferred from homology"/>
<dbReference type="Gene3D" id="3.10.20.30">
    <property type="match status" value="1"/>
</dbReference>
<dbReference type="SUPFAM" id="SSF54292">
    <property type="entry name" value="2Fe-2S ferredoxin-like"/>
    <property type="match status" value="1"/>
</dbReference>
<accession>A0A423JJN6</accession>
<dbReference type="PANTHER" id="PTHR23426:SF65">
    <property type="entry name" value="FERREDOXIN-2, MITOCHONDRIAL"/>
    <property type="match status" value="1"/>
</dbReference>
<evidence type="ECO:0000256" key="5">
    <source>
        <dbReference type="ARBA" id="ARBA00023014"/>
    </source>
</evidence>
<dbReference type="PROSITE" id="PS51085">
    <property type="entry name" value="2FE2S_FER_2"/>
    <property type="match status" value="1"/>
</dbReference>
<dbReference type="Proteomes" id="UP000286351">
    <property type="component" value="Unassembled WGS sequence"/>
</dbReference>
<comment type="similarity">
    <text evidence="1">Belongs to the adrenodoxin/putidaredoxin family.</text>
</comment>
<comment type="caution">
    <text evidence="8">The sequence shown here is derived from an EMBL/GenBank/DDBJ whole genome shotgun (WGS) entry which is preliminary data.</text>
</comment>
<dbReference type="Pfam" id="PF00111">
    <property type="entry name" value="Fer2"/>
    <property type="match status" value="1"/>
</dbReference>
<dbReference type="AlphaFoldDB" id="A0A423JJN6"/>
<evidence type="ECO:0000313" key="9">
    <source>
        <dbReference type="Proteomes" id="UP000286351"/>
    </source>
</evidence>
<dbReference type="InterPro" id="IPR001055">
    <property type="entry name" value="Adrenodoxin-like"/>
</dbReference>
<dbReference type="GO" id="GO:0140647">
    <property type="term" value="P:P450-containing electron transport chain"/>
    <property type="evidence" value="ECO:0007669"/>
    <property type="project" value="InterPro"/>
</dbReference>
<dbReference type="InterPro" id="IPR001041">
    <property type="entry name" value="2Fe-2S_ferredoxin-type"/>
</dbReference>
<dbReference type="PANTHER" id="PTHR23426">
    <property type="entry name" value="FERREDOXIN/ADRENODOXIN"/>
    <property type="match status" value="1"/>
</dbReference>
<evidence type="ECO:0000256" key="6">
    <source>
        <dbReference type="ARBA" id="ARBA00034078"/>
    </source>
</evidence>
<keyword evidence="4" id="KW-0408">Iron</keyword>
<keyword evidence="5" id="KW-0411">Iron-sulfur</keyword>
<keyword evidence="2" id="KW-0001">2Fe-2S</keyword>
<dbReference type="PROSITE" id="PS00814">
    <property type="entry name" value="ADX"/>
    <property type="match status" value="1"/>
</dbReference>
<keyword evidence="3" id="KW-0479">Metal-binding</keyword>
<dbReference type="GO" id="GO:0051537">
    <property type="term" value="F:2 iron, 2 sulfur cluster binding"/>
    <property type="evidence" value="ECO:0007669"/>
    <property type="project" value="UniProtKB-KW"/>
</dbReference>
<evidence type="ECO:0000313" key="8">
    <source>
        <dbReference type="EMBL" id="RON37920.1"/>
    </source>
</evidence>
<dbReference type="InterPro" id="IPR036010">
    <property type="entry name" value="2Fe-2S_ferredoxin-like_sf"/>
</dbReference>
<organism evidence="8 9">
    <name type="scientific">Pseudomonas brassicacearum</name>
    <dbReference type="NCBI Taxonomy" id="930166"/>
    <lineage>
        <taxon>Bacteria</taxon>
        <taxon>Pseudomonadati</taxon>
        <taxon>Pseudomonadota</taxon>
        <taxon>Gammaproteobacteria</taxon>
        <taxon>Pseudomonadales</taxon>
        <taxon>Pseudomonadaceae</taxon>
        <taxon>Pseudomonas</taxon>
    </lineage>
</organism>
<evidence type="ECO:0000256" key="3">
    <source>
        <dbReference type="ARBA" id="ARBA00022723"/>
    </source>
</evidence>
<evidence type="ECO:0000256" key="4">
    <source>
        <dbReference type="ARBA" id="ARBA00023004"/>
    </source>
</evidence>
<comment type="cofactor">
    <cofactor evidence="6">
        <name>[2Fe-2S] cluster</name>
        <dbReference type="ChEBI" id="CHEBI:190135"/>
    </cofactor>
</comment>
<feature type="domain" description="2Fe-2S ferredoxin-type" evidence="7">
    <location>
        <begin position="2"/>
        <end position="105"/>
    </location>
</feature>
<dbReference type="InterPro" id="IPR012675">
    <property type="entry name" value="Beta-grasp_dom_sf"/>
</dbReference>
<name>A0A423JJN6_9PSED</name>
<dbReference type="RefSeq" id="WP_123366609.1">
    <property type="nucleotide sequence ID" value="NZ_MOBO01000013.1"/>
</dbReference>
<evidence type="ECO:0000256" key="1">
    <source>
        <dbReference type="ARBA" id="ARBA00010914"/>
    </source>
</evidence>
<gene>
    <name evidence="8" type="ORF">BK664_16040</name>
</gene>
<dbReference type="GO" id="GO:0046872">
    <property type="term" value="F:metal ion binding"/>
    <property type="evidence" value="ECO:0007669"/>
    <property type="project" value="UniProtKB-KW"/>
</dbReference>
<dbReference type="PRINTS" id="PR00355">
    <property type="entry name" value="ADRENODOXIN"/>
</dbReference>